<evidence type="ECO:0000313" key="4">
    <source>
        <dbReference type="Proteomes" id="UP000041254"/>
    </source>
</evidence>
<evidence type="ECO:0000259" key="2">
    <source>
        <dbReference type="Pfam" id="PF06863"/>
    </source>
</evidence>
<dbReference type="Proteomes" id="UP000041254">
    <property type="component" value="Unassembled WGS sequence"/>
</dbReference>
<sequence length="443" mass="48552">MSDLSDAEIVRLGSEAYVFGYPLVLMQLTKLNLSKEPNKFHHMFKTPDHNFRQVVKPNNDTLYSTAFLDLTAGPVVVSVPDTNGRYYLIQCMDAWSNVFESIGTRTTGNKEGHFAFCGPSFKGTLTGAPKNVTRVDCPTSMAWLIGRAQLNGPDDVPAVNAMQRKLGMTKWEAFVAGKVDTEGLDAFALPKKGEPKEEVADMSASKFFGTLAELMKDNPPAPADAAMEADLKKLGIVAGEPFKPSDHVLRVLSEESIPTGKKKLGELPGEPPKHSNGWINAEETFPIGSYGKDYHARAFIALLGFGANLRQDAVYPMLNRDSEGRPLSTLADGAEAPLVAYKLHFPLGTIPPVQAFWSLTLYDAADYLSENPINRFCIGDRDKLEYAADGSLTLTISHEAPKDQPQANWLPAPKGVFSIVLRLYWPKQSVVEGLWTPPPLVRA</sequence>
<dbReference type="Pfam" id="PF06863">
    <property type="entry name" value="DUF1254"/>
    <property type="match status" value="1"/>
</dbReference>
<dbReference type="PANTHER" id="PTHR36509:SF2">
    <property type="entry name" value="BLL3101 PROTEIN"/>
    <property type="match status" value="1"/>
</dbReference>
<dbReference type="Pfam" id="PF06742">
    <property type="entry name" value="DUF1214"/>
    <property type="match status" value="1"/>
</dbReference>
<evidence type="ECO:0008006" key="5">
    <source>
        <dbReference type="Google" id="ProtNLM"/>
    </source>
</evidence>
<dbReference type="Gene3D" id="2.60.40.1610">
    <property type="entry name" value="Domain of unknown function DUF1254"/>
    <property type="match status" value="1"/>
</dbReference>
<evidence type="ECO:0000313" key="3">
    <source>
        <dbReference type="EMBL" id="CEM08425.1"/>
    </source>
</evidence>
<reference evidence="3 4" key="1">
    <citation type="submission" date="2014-11" db="EMBL/GenBank/DDBJ databases">
        <authorList>
            <person name="Zhu J."/>
            <person name="Qi W."/>
            <person name="Song R."/>
        </authorList>
    </citation>
    <scope>NUCLEOTIDE SEQUENCE [LARGE SCALE GENOMIC DNA]</scope>
</reference>
<dbReference type="EMBL" id="CDMY01000385">
    <property type="protein sequence ID" value="CEM08425.1"/>
    <property type="molecule type" value="Genomic_DNA"/>
</dbReference>
<dbReference type="AlphaFoldDB" id="A0A0G4F8I5"/>
<name>A0A0G4F8I5_VITBC</name>
<dbReference type="SUPFAM" id="SSF160935">
    <property type="entry name" value="VPA0735-like"/>
    <property type="match status" value="1"/>
</dbReference>
<organism evidence="3 4">
    <name type="scientific">Vitrella brassicaformis (strain CCMP3155)</name>
    <dbReference type="NCBI Taxonomy" id="1169540"/>
    <lineage>
        <taxon>Eukaryota</taxon>
        <taxon>Sar</taxon>
        <taxon>Alveolata</taxon>
        <taxon>Colpodellida</taxon>
        <taxon>Vitrellaceae</taxon>
        <taxon>Vitrella</taxon>
    </lineage>
</organism>
<dbReference type="PANTHER" id="PTHR36509">
    <property type="entry name" value="BLL3101 PROTEIN"/>
    <property type="match status" value="1"/>
</dbReference>
<dbReference type="InterPro" id="IPR037049">
    <property type="entry name" value="DUF1214_C_sf"/>
</dbReference>
<dbReference type="VEuPathDB" id="CryptoDB:Vbra_14608"/>
<dbReference type="PhylomeDB" id="A0A0G4F8I5"/>
<dbReference type="OrthoDB" id="2018906at2759"/>
<dbReference type="Gene3D" id="2.60.120.600">
    <property type="entry name" value="Domain of unknown function DUF1214, C-terminal domain"/>
    <property type="match status" value="1"/>
</dbReference>
<dbReference type="InterPro" id="IPR010679">
    <property type="entry name" value="DUF1254"/>
</dbReference>
<feature type="domain" description="DUF1254" evidence="2">
    <location>
        <begin position="37"/>
        <end position="169"/>
    </location>
</feature>
<dbReference type="InParanoid" id="A0A0G4F8I5"/>
<feature type="domain" description="DUF1214" evidence="1">
    <location>
        <begin position="313"/>
        <end position="428"/>
    </location>
</feature>
<dbReference type="InterPro" id="IPR010621">
    <property type="entry name" value="DUF1214"/>
</dbReference>
<dbReference type="InterPro" id="IPR037050">
    <property type="entry name" value="DUF1254_sf"/>
</dbReference>
<accession>A0A0G4F8I5</accession>
<gene>
    <name evidence="3" type="ORF">Vbra_14608</name>
</gene>
<evidence type="ECO:0000259" key="1">
    <source>
        <dbReference type="Pfam" id="PF06742"/>
    </source>
</evidence>
<keyword evidence="4" id="KW-1185">Reference proteome</keyword>
<proteinExistence type="predicted"/>
<dbReference type="OMA" id="PPVRGFW"/>
<protein>
    <recommendedName>
        <fullName evidence="5">DUF1254 domain-containing protein</fullName>
    </recommendedName>
</protein>
<dbReference type="Gene3D" id="1.10.3360.10">
    <property type="entry name" value="VPA0735-like domain"/>
    <property type="match status" value="1"/>
</dbReference>